<comment type="caution">
    <text evidence="5">The sequence shown here is derived from an EMBL/GenBank/DDBJ whole genome shotgun (WGS) entry which is preliminary data.</text>
</comment>
<feature type="chain" id="PRO_5039463856" description="SLH domain-containing protein" evidence="3">
    <location>
        <begin position="26"/>
        <end position="716"/>
    </location>
</feature>
<dbReference type="PROSITE" id="PS51272">
    <property type="entry name" value="SLH"/>
    <property type="match status" value="1"/>
</dbReference>
<evidence type="ECO:0000313" key="5">
    <source>
        <dbReference type="EMBL" id="RAW54988.1"/>
    </source>
</evidence>
<evidence type="ECO:0000256" key="1">
    <source>
        <dbReference type="ARBA" id="ARBA00022737"/>
    </source>
</evidence>
<name>A0A329U247_9FIRM</name>
<dbReference type="OrthoDB" id="1699243at2"/>
<keyword evidence="3" id="KW-0732">Signal</keyword>
<proteinExistence type="predicted"/>
<dbReference type="InterPro" id="IPR001119">
    <property type="entry name" value="SLH_dom"/>
</dbReference>
<protein>
    <recommendedName>
        <fullName evidence="4">SLH domain-containing protein</fullName>
    </recommendedName>
</protein>
<feature type="region of interest" description="Disordered" evidence="2">
    <location>
        <begin position="393"/>
        <end position="414"/>
    </location>
</feature>
<reference evidence="5 6" key="1">
    <citation type="submission" date="2018-02" db="EMBL/GenBank/DDBJ databases">
        <title>Complete genome sequencing of Faecalibacterium prausnitzii strains isolated from the human gut.</title>
        <authorList>
            <person name="Fitzgerald B.C."/>
            <person name="Shkoporov A.N."/>
            <person name="Ross P.R."/>
            <person name="Hill C."/>
        </authorList>
    </citation>
    <scope>NUCLEOTIDE SEQUENCE [LARGE SCALE GENOMIC DNA]</scope>
    <source>
        <strain evidence="5 6">APC942/32-1</strain>
    </source>
</reference>
<accession>A0A329U247</accession>
<dbReference type="EMBL" id="PRLB01000002">
    <property type="protein sequence ID" value="RAW54988.1"/>
    <property type="molecule type" value="Genomic_DNA"/>
</dbReference>
<feature type="compositionally biased region" description="Polar residues" evidence="2">
    <location>
        <begin position="395"/>
        <end position="410"/>
    </location>
</feature>
<feature type="signal peptide" evidence="3">
    <location>
        <begin position="1"/>
        <end position="25"/>
    </location>
</feature>
<evidence type="ECO:0000256" key="3">
    <source>
        <dbReference type="SAM" id="SignalP"/>
    </source>
</evidence>
<dbReference type="Proteomes" id="UP000251144">
    <property type="component" value="Unassembled WGS sequence"/>
</dbReference>
<dbReference type="Pfam" id="PF00395">
    <property type="entry name" value="SLH"/>
    <property type="match status" value="1"/>
</dbReference>
<keyword evidence="1" id="KW-0677">Repeat</keyword>
<sequence length="716" mass="75267">MKKRFLAFLLAVCVAVSMLVLPASAVGSNAAVQTATALGGLTAEQAGSLGAPLTRGQAARLLTAFSAYRDTTTAQGRTGRLYSDVDSDSPYAVYIRTAVQNGWMTGYSDGSFRPDNTVTLEEACTMALRLLGYDVAKLGGTFPTAQLSKASALGLRNEINARQGETLTLEQGTMLFYNALTAMNGSGQVYASTLGFAVSNGQVDISSVLLDNVKGPFVADASTVLPFAPAAIYRNDEVTTSAALSPYDVYYYNESARTVWIYNKRAAGRVTAVSPSASAPTSVTVAGVTYTIASPSVAYQLSSLSGGGVGQVVTLLLGMNEAAVSVLTGDAADAVFYGVVQSSSRTLVETNSAEVQQAVSVMCTDGTARTVNVNNKLNFPAGKLVEISVDGDGESVQSISPRSTSGTVSADGTALGDTPFADNVQIIDTTSEGVAGAVRPSRLSGVTLSESDVRYYTTNSAGQIDRVILDDVTGDLWEYAALDSVRRLTDEAAKKIDKKISDKAQDAAREAAGLPAGTTTTTTKVDKTDEETFQDVKNILVPSTSDVLYGLIDGSVVSSTWNTLTGKTDQLFSYVLRRTGDSVGGTLGDFLNYLGEGATYVCYSGGKQVAYSTATKYPVIAGGIAIGRSADGKAINRMLQLSPVVIDKLGAASVMSGDKRYETADDMQVYLWSNGQYFATSLPKINTEDYKLIGWYDNFGCSGGRKIRILVAVKTN</sequence>
<organism evidence="5 6">
    <name type="scientific">Faecalibacterium prausnitzii</name>
    <dbReference type="NCBI Taxonomy" id="853"/>
    <lineage>
        <taxon>Bacteria</taxon>
        <taxon>Bacillati</taxon>
        <taxon>Bacillota</taxon>
        <taxon>Clostridia</taxon>
        <taxon>Eubacteriales</taxon>
        <taxon>Oscillospiraceae</taxon>
        <taxon>Faecalibacterium</taxon>
    </lineage>
</organism>
<dbReference type="AlphaFoldDB" id="A0A329U247"/>
<gene>
    <name evidence="5" type="ORF">C4N26_03230</name>
</gene>
<evidence type="ECO:0000259" key="4">
    <source>
        <dbReference type="PROSITE" id="PS51272"/>
    </source>
</evidence>
<evidence type="ECO:0000313" key="6">
    <source>
        <dbReference type="Proteomes" id="UP000251144"/>
    </source>
</evidence>
<evidence type="ECO:0000256" key="2">
    <source>
        <dbReference type="SAM" id="MobiDB-lite"/>
    </source>
</evidence>
<dbReference type="RefSeq" id="WP_158400312.1">
    <property type="nucleotide sequence ID" value="NZ_PRLB01000002.1"/>
</dbReference>
<feature type="domain" description="SLH" evidence="4">
    <location>
        <begin position="78"/>
        <end position="141"/>
    </location>
</feature>